<gene>
    <name evidence="1" type="ORF">OBRU01_21261</name>
</gene>
<sequence>MLYEPRPQATEKPAAAATAATAYRQKLSFDNKPKPSQPANKPTTILETWKKIQFQGTREVIEQQWQQVVQCLEQGSLYERDYQYIQVRSRTGSTRMHQITVGTHSWEVQKWHVSGRNYNYRVMTISKALCSLRRDTTNEQPTAQCAHFIAVGQKNSCSPRNKTRIKKFNKAGGTKSKYLLDLTGKLLAIAEIKYALSRDKCLGAPKPASRTVLGGWVKSVLKDAGVEASPGLGALCRSVL</sequence>
<protein>
    <submittedName>
        <fullName evidence="1">Uncharacterized protein</fullName>
    </submittedName>
</protein>
<evidence type="ECO:0000313" key="2">
    <source>
        <dbReference type="Proteomes" id="UP000037510"/>
    </source>
</evidence>
<organism evidence="1 2">
    <name type="scientific">Operophtera brumata</name>
    <name type="common">Winter moth</name>
    <name type="synonym">Phalaena brumata</name>
    <dbReference type="NCBI Taxonomy" id="104452"/>
    <lineage>
        <taxon>Eukaryota</taxon>
        <taxon>Metazoa</taxon>
        <taxon>Ecdysozoa</taxon>
        <taxon>Arthropoda</taxon>
        <taxon>Hexapoda</taxon>
        <taxon>Insecta</taxon>
        <taxon>Pterygota</taxon>
        <taxon>Neoptera</taxon>
        <taxon>Endopterygota</taxon>
        <taxon>Lepidoptera</taxon>
        <taxon>Glossata</taxon>
        <taxon>Ditrysia</taxon>
        <taxon>Geometroidea</taxon>
        <taxon>Geometridae</taxon>
        <taxon>Larentiinae</taxon>
        <taxon>Operophtera</taxon>
    </lineage>
</organism>
<keyword evidence="2" id="KW-1185">Reference proteome</keyword>
<evidence type="ECO:0000313" key="1">
    <source>
        <dbReference type="EMBL" id="KOB66401.1"/>
    </source>
</evidence>
<comment type="caution">
    <text evidence="1">The sequence shown here is derived from an EMBL/GenBank/DDBJ whole genome shotgun (WGS) entry which is preliminary data.</text>
</comment>
<reference evidence="1 2" key="1">
    <citation type="journal article" date="2015" name="Genome Biol. Evol.">
        <title>The genome of winter moth (Operophtera brumata) provides a genomic perspective on sexual dimorphism and phenology.</title>
        <authorList>
            <person name="Derks M.F."/>
            <person name="Smit S."/>
            <person name="Salis L."/>
            <person name="Schijlen E."/>
            <person name="Bossers A."/>
            <person name="Mateman C."/>
            <person name="Pijl A.S."/>
            <person name="de Ridder D."/>
            <person name="Groenen M.A."/>
            <person name="Visser M.E."/>
            <person name="Megens H.J."/>
        </authorList>
    </citation>
    <scope>NUCLEOTIDE SEQUENCE [LARGE SCALE GENOMIC DNA]</scope>
    <source>
        <strain evidence="1">WM2013NL</strain>
        <tissue evidence="1">Head and thorax</tissue>
    </source>
</reference>
<name>A0A0L7KTM1_OPEBR</name>
<accession>A0A0L7KTM1</accession>
<dbReference type="AlphaFoldDB" id="A0A0L7KTM1"/>
<proteinExistence type="predicted"/>
<dbReference type="EMBL" id="JTDY01005981">
    <property type="protein sequence ID" value="KOB66401.1"/>
    <property type="molecule type" value="Genomic_DNA"/>
</dbReference>
<dbReference type="Proteomes" id="UP000037510">
    <property type="component" value="Unassembled WGS sequence"/>
</dbReference>